<dbReference type="InterPro" id="IPR035906">
    <property type="entry name" value="MetI-like_sf"/>
</dbReference>
<dbReference type="Pfam" id="PF00528">
    <property type="entry name" value="BPD_transp_1"/>
    <property type="match status" value="1"/>
</dbReference>
<evidence type="ECO:0000256" key="6">
    <source>
        <dbReference type="ARBA" id="ARBA00023136"/>
    </source>
</evidence>
<evidence type="ECO:0000256" key="5">
    <source>
        <dbReference type="ARBA" id="ARBA00022989"/>
    </source>
</evidence>
<dbReference type="AlphaFoldDB" id="A0A7M4DF98"/>
<dbReference type="CDD" id="cd06261">
    <property type="entry name" value="TM_PBP2"/>
    <property type="match status" value="1"/>
</dbReference>
<feature type="transmembrane region" description="Helical" evidence="7">
    <location>
        <begin position="41"/>
        <end position="59"/>
    </location>
</feature>
<dbReference type="PROSITE" id="PS50928">
    <property type="entry name" value="ABC_TM1"/>
    <property type="match status" value="1"/>
</dbReference>
<feature type="transmembrane region" description="Helical" evidence="7">
    <location>
        <begin position="235"/>
        <end position="253"/>
    </location>
</feature>
<feature type="domain" description="ABC transmembrane type-1" evidence="9">
    <location>
        <begin position="102"/>
        <end position="316"/>
    </location>
</feature>
<keyword evidence="3" id="KW-1003">Cell membrane</keyword>
<dbReference type="RefSeq" id="WP_156739483.1">
    <property type="nucleotide sequence ID" value="NZ_CACRYJ010000014.1"/>
</dbReference>
<dbReference type="InterPro" id="IPR000515">
    <property type="entry name" value="MetI-like"/>
</dbReference>
<dbReference type="GO" id="GO:0055085">
    <property type="term" value="P:transmembrane transport"/>
    <property type="evidence" value="ECO:0007669"/>
    <property type="project" value="InterPro"/>
</dbReference>
<reference evidence="10 11" key="1">
    <citation type="submission" date="2019-11" db="EMBL/GenBank/DDBJ databases">
        <authorList>
            <person name="Criscuolo A."/>
        </authorList>
    </citation>
    <scope>NUCLEOTIDE SEQUENCE [LARGE SCALE GENOMIC DNA]</scope>
    <source>
        <strain evidence="10">CIP111667</strain>
    </source>
</reference>
<evidence type="ECO:0000256" key="2">
    <source>
        <dbReference type="ARBA" id="ARBA00022448"/>
    </source>
</evidence>
<feature type="transmembrane region" description="Helical" evidence="7">
    <location>
        <begin position="142"/>
        <end position="162"/>
    </location>
</feature>
<dbReference type="SUPFAM" id="SSF161098">
    <property type="entry name" value="MetI-like"/>
    <property type="match status" value="1"/>
</dbReference>
<keyword evidence="6 7" id="KW-0472">Membrane</keyword>
<keyword evidence="10" id="KW-0762">Sugar transport</keyword>
<feature type="transmembrane region" description="Helical" evidence="7">
    <location>
        <begin position="106"/>
        <end position="130"/>
    </location>
</feature>
<proteinExistence type="inferred from homology"/>
<dbReference type="PANTHER" id="PTHR43227">
    <property type="entry name" value="BLL4140 PROTEIN"/>
    <property type="match status" value="1"/>
</dbReference>
<dbReference type="GO" id="GO:0005886">
    <property type="term" value="C:plasma membrane"/>
    <property type="evidence" value="ECO:0007669"/>
    <property type="project" value="UniProtKB-SubCell"/>
</dbReference>
<keyword evidence="2 7" id="KW-0813">Transport</keyword>
<protein>
    <submittedName>
        <fullName evidence="10">Putative multiple-sugar transport system permease YteP</fullName>
    </submittedName>
</protein>
<evidence type="ECO:0000313" key="10">
    <source>
        <dbReference type="EMBL" id="VZO35591.1"/>
    </source>
</evidence>
<dbReference type="Gene3D" id="1.10.3720.10">
    <property type="entry name" value="MetI-like"/>
    <property type="match status" value="1"/>
</dbReference>
<evidence type="ECO:0000256" key="1">
    <source>
        <dbReference type="ARBA" id="ARBA00004651"/>
    </source>
</evidence>
<evidence type="ECO:0000256" key="8">
    <source>
        <dbReference type="SAM" id="MobiDB-lite"/>
    </source>
</evidence>
<keyword evidence="4 7" id="KW-0812">Transmembrane</keyword>
<dbReference type="EMBL" id="CACRYJ010000014">
    <property type="protein sequence ID" value="VZO35591.1"/>
    <property type="molecule type" value="Genomic_DNA"/>
</dbReference>
<dbReference type="Proteomes" id="UP000419743">
    <property type="component" value="Unassembled WGS sequence"/>
</dbReference>
<feature type="compositionally biased region" description="Low complexity" evidence="8">
    <location>
        <begin position="10"/>
        <end position="22"/>
    </location>
</feature>
<gene>
    <name evidence="10" type="primary">yteP_7</name>
    <name evidence="10" type="ORF">HALOF300_00789</name>
</gene>
<dbReference type="InterPro" id="IPR050809">
    <property type="entry name" value="UgpAE/MalFG_permease"/>
</dbReference>
<feature type="region of interest" description="Disordered" evidence="8">
    <location>
        <begin position="1"/>
        <end position="22"/>
    </location>
</feature>
<dbReference type="PANTHER" id="PTHR43227:SF11">
    <property type="entry name" value="BLL4140 PROTEIN"/>
    <property type="match status" value="1"/>
</dbReference>
<organism evidence="10 11">
    <name type="scientific">Occultella aeris</name>
    <dbReference type="NCBI Taxonomy" id="2761496"/>
    <lineage>
        <taxon>Bacteria</taxon>
        <taxon>Bacillati</taxon>
        <taxon>Actinomycetota</taxon>
        <taxon>Actinomycetes</taxon>
        <taxon>Micrococcales</taxon>
        <taxon>Ruaniaceae</taxon>
        <taxon>Occultella</taxon>
    </lineage>
</organism>
<accession>A0A7M4DF98</accession>
<comment type="similarity">
    <text evidence="7">Belongs to the binding-protein-dependent transport system permease family.</text>
</comment>
<keyword evidence="5 7" id="KW-1133">Transmembrane helix</keyword>
<keyword evidence="11" id="KW-1185">Reference proteome</keyword>
<evidence type="ECO:0000256" key="4">
    <source>
        <dbReference type="ARBA" id="ARBA00022692"/>
    </source>
</evidence>
<evidence type="ECO:0000256" key="7">
    <source>
        <dbReference type="RuleBase" id="RU363032"/>
    </source>
</evidence>
<evidence type="ECO:0000256" key="3">
    <source>
        <dbReference type="ARBA" id="ARBA00022475"/>
    </source>
</evidence>
<name>A0A7M4DF98_9MICO</name>
<comment type="subcellular location">
    <subcellularLocation>
        <location evidence="1 7">Cell membrane</location>
        <topology evidence="1 7">Multi-pass membrane protein</topology>
    </subcellularLocation>
</comment>
<sequence>MPPSTAERLAPPVEAAPSEPVGAAHRRPRLPWWRRLSRDRMLVLFALPGMLAVLLFQYVPLLGNVIAFKAYQPFLGIGESPWVGLENFRIIFNGDPAFLAALRNTLILTGLQALLVFPAPIVLALLLNSLFSDRIKRLVQNVLYLPHFLSWVIVVAVFQQMLGGSGLLNNFLRTHDMAALEIIGNPDVFHLLLTAQIIWKDTGWATIIFLAALSTVDPQLYEAAAVDGAGRLRQMWHITLPALKGVIILLFILRLGDSLSVGFEQIILQQAAVGRGVSEVLDTYVYNNGIVGGQWGVSAAVGLVKGVVGVILVLGANKVAHIFGEQGVYKS</sequence>
<evidence type="ECO:0000259" key="9">
    <source>
        <dbReference type="PROSITE" id="PS50928"/>
    </source>
</evidence>
<evidence type="ECO:0000313" key="11">
    <source>
        <dbReference type="Proteomes" id="UP000419743"/>
    </source>
</evidence>
<comment type="caution">
    <text evidence="10">The sequence shown here is derived from an EMBL/GenBank/DDBJ whole genome shotgun (WGS) entry which is preliminary data.</text>
</comment>